<dbReference type="InterPro" id="IPR011330">
    <property type="entry name" value="Glyco_hydro/deAcase_b/a-brl"/>
</dbReference>
<dbReference type="AlphaFoldDB" id="A0A382VT19"/>
<feature type="non-terminal residue" evidence="1">
    <location>
        <position position="1"/>
    </location>
</feature>
<reference evidence="1" key="1">
    <citation type="submission" date="2018-05" db="EMBL/GenBank/DDBJ databases">
        <authorList>
            <person name="Lanie J.A."/>
            <person name="Ng W.-L."/>
            <person name="Kazmierczak K.M."/>
            <person name="Andrzejewski T.M."/>
            <person name="Davidsen T.M."/>
            <person name="Wayne K.J."/>
            <person name="Tettelin H."/>
            <person name="Glass J.I."/>
            <person name="Rusch D."/>
            <person name="Podicherti R."/>
            <person name="Tsui H.-C.T."/>
            <person name="Winkler M.E."/>
        </authorList>
    </citation>
    <scope>NUCLEOTIDE SEQUENCE</scope>
</reference>
<evidence type="ECO:0000313" key="1">
    <source>
        <dbReference type="EMBL" id="SVD49510.1"/>
    </source>
</evidence>
<organism evidence="1">
    <name type="scientific">marine metagenome</name>
    <dbReference type="NCBI Taxonomy" id="408172"/>
    <lineage>
        <taxon>unclassified sequences</taxon>
        <taxon>metagenomes</taxon>
        <taxon>ecological metagenomes</taxon>
    </lineage>
</organism>
<accession>A0A382VT19</accession>
<dbReference type="PANTHER" id="PTHR43123">
    <property type="entry name" value="POLYSACCHARIDE DEACETYLASE-RELATED"/>
    <property type="match status" value="1"/>
</dbReference>
<name>A0A382VT19_9ZZZZ</name>
<dbReference type="GO" id="GO:0005975">
    <property type="term" value="P:carbohydrate metabolic process"/>
    <property type="evidence" value="ECO:0007669"/>
    <property type="project" value="InterPro"/>
</dbReference>
<gene>
    <name evidence="1" type="ORF">METZ01_LOCUS402364</name>
</gene>
<dbReference type="EMBL" id="UINC01154304">
    <property type="protein sequence ID" value="SVD49510.1"/>
    <property type="molecule type" value="Genomic_DNA"/>
</dbReference>
<dbReference type="PANTHER" id="PTHR43123:SF4">
    <property type="entry name" value="POLYSACCHARIDE DEACETYLASE"/>
    <property type="match status" value="1"/>
</dbReference>
<sequence length="182" mass="20942">LSIEEERAFYKDCIDTLRRHTGKQLKGMLTPAVSPTDNTPDLMAEAGLIYNADWGHDDEPFPMKVETGRLISMPYNLDLNDGTYNRFGCPPEYWAQSIKDQFDVLYREGSNRAKQMCVSLHPAIMGTPSRIKYLDEVLGYMMSHDGVWQATADEIADYYMDHYYDTMVNYVDEFSQDYSALT</sequence>
<protein>
    <recommendedName>
        <fullName evidence="2">NodB homology domain-containing protein</fullName>
    </recommendedName>
</protein>
<dbReference type="Gene3D" id="3.20.20.370">
    <property type="entry name" value="Glycoside hydrolase/deacetylase"/>
    <property type="match status" value="1"/>
</dbReference>
<proteinExistence type="predicted"/>
<dbReference type="SUPFAM" id="SSF88713">
    <property type="entry name" value="Glycoside hydrolase/deacetylase"/>
    <property type="match status" value="1"/>
</dbReference>
<evidence type="ECO:0008006" key="2">
    <source>
        <dbReference type="Google" id="ProtNLM"/>
    </source>
</evidence>